<evidence type="ECO:0000313" key="1">
    <source>
        <dbReference type="EMBL" id="PIQ66799.1"/>
    </source>
</evidence>
<accession>A0A2H0K6B6</accession>
<name>A0A2H0K6B6_9BACT</name>
<gene>
    <name evidence="1" type="ORF">COV95_02200</name>
</gene>
<evidence type="ECO:0000313" key="2">
    <source>
        <dbReference type="Proteomes" id="UP000229834"/>
    </source>
</evidence>
<proteinExistence type="predicted"/>
<dbReference type="EMBL" id="PCVC01000064">
    <property type="protein sequence ID" value="PIQ66799.1"/>
    <property type="molecule type" value="Genomic_DNA"/>
</dbReference>
<organism evidence="1 2">
    <name type="scientific">Candidatus Zambryskibacteria bacterium CG11_big_fil_rev_8_21_14_0_20_40_24</name>
    <dbReference type="NCBI Taxonomy" id="1975116"/>
    <lineage>
        <taxon>Bacteria</taxon>
        <taxon>Candidatus Zambryskiibacteriota</taxon>
    </lineage>
</organism>
<comment type="caution">
    <text evidence="1">The sequence shown here is derived from an EMBL/GenBank/DDBJ whole genome shotgun (WGS) entry which is preliminary data.</text>
</comment>
<dbReference type="AlphaFoldDB" id="A0A2H0K6B6"/>
<sequence>MRLAILLPTVGMLAFGTTSVAGQDLPWWKKTEHWCIRHSLAEGQMLPCNELSHSAVAFVVTEASFLAGIDGWDGWAACVPSGVLAIGKEALDIGRWGLAGQVKSTLLDLTFSAGGCVFARWLNRGKNKNRGVTQSSRVSFFVGWQSQSLGVRLRM</sequence>
<reference evidence="1 2" key="1">
    <citation type="submission" date="2017-09" db="EMBL/GenBank/DDBJ databases">
        <title>Depth-based differentiation of microbial function through sediment-hosted aquifers and enrichment of novel symbionts in the deep terrestrial subsurface.</title>
        <authorList>
            <person name="Probst A.J."/>
            <person name="Ladd B."/>
            <person name="Jarett J.K."/>
            <person name="Geller-Mcgrath D.E."/>
            <person name="Sieber C.M."/>
            <person name="Emerson J.B."/>
            <person name="Anantharaman K."/>
            <person name="Thomas B.C."/>
            <person name="Malmstrom R."/>
            <person name="Stieglmeier M."/>
            <person name="Klingl A."/>
            <person name="Woyke T."/>
            <person name="Ryan C.M."/>
            <person name="Banfield J.F."/>
        </authorList>
    </citation>
    <scope>NUCLEOTIDE SEQUENCE [LARGE SCALE GENOMIC DNA]</scope>
    <source>
        <strain evidence="1">CG11_big_fil_rev_8_21_14_0_20_40_24</strain>
    </source>
</reference>
<dbReference type="Proteomes" id="UP000229834">
    <property type="component" value="Unassembled WGS sequence"/>
</dbReference>
<protein>
    <submittedName>
        <fullName evidence="1">Uncharacterized protein</fullName>
    </submittedName>
</protein>